<keyword evidence="3" id="KW-0789">Thiol protease inhibitor</keyword>
<dbReference type="Pfam" id="PF00031">
    <property type="entry name" value="Cystatin"/>
    <property type="match status" value="1"/>
</dbReference>
<organism evidence="5 6">
    <name type="scientific">Bicyclus anynana</name>
    <name type="common">Squinting bush brown butterfly</name>
    <dbReference type="NCBI Taxonomy" id="110368"/>
    <lineage>
        <taxon>Eukaryota</taxon>
        <taxon>Metazoa</taxon>
        <taxon>Ecdysozoa</taxon>
        <taxon>Arthropoda</taxon>
        <taxon>Hexapoda</taxon>
        <taxon>Insecta</taxon>
        <taxon>Pterygota</taxon>
        <taxon>Neoptera</taxon>
        <taxon>Endopterygota</taxon>
        <taxon>Lepidoptera</taxon>
        <taxon>Glossata</taxon>
        <taxon>Ditrysia</taxon>
        <taxon>Papilionoidea</taxon>
        <taxon>Nymphalidae</taxon>
        <taxon>Satyrinae</taxon>
        <taxon>Satyrini</taxon>
        <taxon>Mycalesina</taxon>
        <taxon>Bicyclus</taxon>
    </lineage>
</organism>
<dbReference type="KEGG" id="bany:112057450"/>
<dbReference type="GO" id="GO:0005615">
    <property type="term" value="C:extracellular space"/>
    <property type="evidence" value="ECO:0007669"/>
    <property type="project" value="TreeGrafter"/>
</dbReference>
<dbReference type="GeneID" id="112057450"/>
<name>A0A6J1P766_BICAN</name>
<dbReference type="Proteomes" id="UP001652582">
    <property type="component" value="Chromosome 21"/>
</dbReference>
<dbReference type="OrthoDB" id="6357437at2759"/>
<evidence type="ECO:0000256" key="2">
    <source>
        <dbReference type="ARBA" id="ARBA00022690"/>
    </source>
</evidence>
<dbReference type="InterPro" id="IPR000010">
    <property type="entry name" value="Cystatin_dom"/>
</dbReference>
<dbReference type="GO" id="GO:0004869">
    <property type="term" value="F:cysteine-type endopeptidase inhibitor activity"/>
    <property type="evidence" value="ECO:0007669"/>
    <property type="project" value="UniProtKB-KW"/>
</dbReference>
<accession>A0A6J1P766</accession>
<protein>
    <submittedName>
        <fullName evidence="6">Uncharacterized protein LOC112057450</fullName>
    </submittedName>
</protein>
<comment type="similarity">
    <text evidence="1">Belongs to the cystatin family.</text>
</comment>
<dbReference type="PANTHER" id="PTHR46186">
    <property type="entry name" value="CYSTATIN"/>
    <property type="match status" value="1"/>
</dbReference>
<proteinExistence type="inferred from homology"/>
<evidence type="ECO:0000313" key="5">
    <source>
        <dbReference type="Proteomes" id="UP001652582"/>
    </source>
</evidence>
<dbReference type="SUPFAM" id="SSF54403">
    <property type="entry name" value="Cystatin/monellin"/>
    <property type="match status" value="3"/>
</dbReference>
<evidence type="ECO:0000256" key="1">
    <source>
        <dbReference type="ARBA" id="ARBA00009403"/>
    </source>
</evidence>
<keyword evidence="5" id="KW-1185">Reference proteome</keyword>
<feature type="domain" description="Cystatin" evidence="4">
    <location>
        <begin position="144"/>
        <end position="235"/>
    </location>
</feature>
<dbReference type="RefSeq" id="XP_023953697.2">
    <property type="nucleotide sequence ID" value="XM_024097929.2"/>
</dbReference>
<feature type="domain" description="Cystatin" evidence="4">
    <location>
        <begin position="43"/>
        <end position="133"/>
    </location>
</feature>
<dbReference type="PANTHER" id="PTHR46186:SF2">
    <property type="entry name" value="CYSTATIN"/>
    <property type="match status" value="1"/>
</dbReference>
<reference evidence="6" key="1">
    <citation type="submission" date="2025-08" db="UniProtKB">
        <authorList>
            <consortium name="RefSeq"/>
        </authorList>
    </citation>
    <scope>IDENTIFICATION</scope>
</reference>
<evidence type="ECO:0000259" key="4">
    <source>
        <dbReference type="SMART" id="SM00043"/>
    </source>
</evidence>
<dbReference type="InterPro" id="IPR046350">
    <property type="entry name" value="Cystatin_sf"/>
</dbReference>
<dbReference type="SMART" id="SM00043">
    <property type="entry name" value="CY"/>
    <property type="match status" value="3"/>
</dbReference>
<evidence type="ECO:0000256" key="3">
    <source>
        <dbReference type="ARBA" id="ARBA00022704"/>
    </source>
</evidence>
<feature type="domain" description="Cystatin" evidence="4">
    <location>
        <begin position="246"/>
        <end position="338"/>
    </location>
</feature>
<sequence length="344" mass="39044">YEAKLISSGTELLCHSEIFEQAWQNVKEIKVNCKNQGPIGKAVIPGGIANKDVHDYKYTQLAEEAFVKYKKEVGATEDHQITIVQASEQVVAGMLTRLDFKVILMTSKTELLCHSEILEQPWLNVKDIKTSCDSESQSHTEEEQLPGGIIEKDVHDHKYTQLAEEAFVKYKKEVGSTEVHQILQIDKVTEQHVAGVNTRMDFYAKLFTSNAVLFCHSEILEQPWLDLKNIDVSCYSENQDPKEETQIPGGIIEKDVNDNKYTQLAEEAFAKYKKEIGSYECHQLLKILKVTEQVVAGFMTKVDFNVRLVLSNDTLFCSSTILEEPGVNQKRIDTICHSVNQEQK</sequence>
<dbReference type="GO" id="GO:0005737">
    <property type="term" value="C:cytoplasm"/>
    <property type="evidence" value="ECO:0007669"/>
    <property type="project" value="TreeGrafter"/>
</dbReference>
<dbReference type="Gene3D" id="3.10.450.10">
    <property type="match status" value="3"/>
</dbReference>
<feature type="non-terminal residue" evidence="6">
    <location>
        <position position="1"/>
    </location>
</feature>
<dbReference type="AlphaFoldDB" id="A0A6J1P766"/>
<dbReference type="CDD" id="cd00042">
    <property type="entry name" value="CY"/>
    <property type="match status" value="1"/>
</dbReference>
<keyword evidence="2" id="KW-0646">Protease inhibitor</keyword>
<gene>
    <name evidence="6" type="primary">LOC112057450</name>
</gene>
<dbReference type="GO" id="GO:0031982">
    <property type="term" value="C:vesicle"/>
    <property type="evidence" value="ECO:0007669"/>
    <property type="project" value="TreeGrafter"/>
</dbReference>
<evidence type="ECO:0000313" key="6">
    <source>
        <dbReference type="RefSeq" id="XP_023953697.2"/>
    </source>
</evidence>